<dbReference type="InterPro" id="IPR021939">
    <property type="entry name" value="KN_motif"/>
</dbReference>
<dbReference type="PROSITE" id="PS50297">
    <property type="entry name" value="ANK_REP_REGION"/>
    <property type="match status" value="2"/>
</dbReference>
<dbReference type="SMART" id="SM00248">
    <property type="entry name" value="ANK"/>
    <property type="match status" value="4"/>
</dbReference>
<evidence type="ECO:0000256" key="5">
    <source>
        <dbReference type="SAM" id="Coils"/>
    </source>
</evidence>
<evidence type="ECO:0000256" key="6">
    <source>
        <dbReference type="SAM" id="MobiDB-lite"/>
    </source>
</evidence>
<organism evidence="7 8">
    <name type="scientific">Tribolium castaneum</name>
    <name type="common">Red flour beetle</name>
    <dbReference type="NCBI Taxonomy" id="7070"/>
    <lineage>
        <taxon>Eukaryota</taxon>
        <taxon>Metazoa</taxon>
        <taxon>Ecdysozoa</taxon>
        <taxon>Arthropoda</taxon>
        <taxon>Hexapoda</taxon>
        <taxon>Insecta</taxon>
        <taxon>Pterygota</taxon>
        <taxon>Neoptera</taxon>
        <taxon>Endopterygota</taxon>
        <taxon>Coleoptera</taxon>
        <taxon>Polyphaga</taxon>
        <taxon>Cucujiformia</taxon>
        <taxon>Tenebrionidae</taxon>
        <taxon>Tenebrionidae incertae sedis</taxon>
        <taxon>Tribolium</taxon>
    </lineage>
</organism>
<feature type="repeat" description="ANK" evidence="4">
    <location>
        <begin position="752"/>
        <end position="774"/>
    </location>
</feature>
<sequence length="955" mass="105847">MSSYSQSYRTANDNGYIWDGSMCNCCPYGYHIDLDFVRYCETISQEADRTGSIKRRKDRRRQRQSMEVLLGITPPVLAALEQSYKTIQEQETPKISQTSSQIPVSQDAFDDAISDFERTLQRSKNKLYNNLPDVTAVSETIKRVPSNSSMSSVSGSSMTVLPETTNRDFDTVSIESCGLSPLALQSIREQMAISLERTKQLEDQVKLIPQLKEQLSSLREENRRLHLQLKSDETQKYNTINANYLRQSPQNNRLKSQSFTNIDTLDSKEAPPPPPRKDFGVNCGVLTRNIGVGHQNPNTKNVSTATLDDLTVDKWFNEKIKFMNSQNLSKNISRSSQTLLKEIRGVASQTTEKPTIETHTQTPETKKYYSHASVSAVPKNRDFSVQKTVEVYNIGTSDDTISDIICEKCSVCKCSVGVGPDSSEDKHTSPVSLASLMGPRSKSFNLGEAPLNFSSRNRTVACQYESFGVSKASQYEATGVGKACQCEVKTHSKACQHEAKQLHKNTQYESNSVSKDTDTKDLIAACEAKERKKLADKGSNTCDDKTVCAKCTNREKDEVGKKDTSFMSKIPRPQIPTTPVENRKFRRQDTYTKIYSSPGSPTQGLSGLDLSGKSPSNELSNPIDKLTHNFKLGEKSHAQNGVAAPTKVQIQESTLPLPETALFNPASAQQHRKKAVPSKGMQGAMKVLNDSLQKSQTKNPKNHNAVNIVQKEWFQISSLYTANPLDVEDYLDAFEEVSSVLLQYIVNMTDESGNTAMHYAVSHGNFDVVSILLDSKVCDINKPNKAGYTSVMLVSLAEVRSQTHANVVRRLFQLADVNIRAKQHGQTALMLAVSHGRLDMVKMLLEAGADINIQDEDGSTALMCAAEHGHVEIVKHFLNQSDCDSSITDIDGSTALKIAMEAGHRHIGVLLYAHQRNLQMIHGKKKSKPASPKTPSSPLPIRSSHRALTDTKTTK</sequence>
<dbReference type="PRINTS" id="PR01415">
    <property type="entry name" value="ANKYRIN"/>
</dbReference>
<feature type="coiled-coil region" evidence="5">
    <location>
        <begin position="184"/>
        <end position="235"/>
    </location>
</feature>
<dbReference type="Gene3D" id="1.25.40.20">
    <property type="entry name" value="Ankyrin repeat-containing domain"/>
    <property type="match status" value="1"/>
</dbReference>
<evidence type="ECO:0000256" key="3">
    <source>
        <dbReference type="ARBA" id="ARBA00023054"/>
    </source>
</evidence>
<dbReference type="GO" id="GO:0005856">
    <property type="term" value="C:cytoskeleton"/>
    <property type="evidence" value="ECO:0000318"/>
    <property type="project" value="GO_Central"/>
</dbReference>
<feature type="region of interest" description="Disordered" evidence="6">
    <location>
        <begin position="592"/>
        <end position="620"/>
    </location>
</feature>
<dbReference type="KEGG" id="tca:661190"/>
<evidence type="ECO:0000313" key="8">
    <source>
        <dbReference type="Proteomes" id="UP000007266"/>
    </source>
</evidence>
<feature type="repeat" description="ANK" evidence="4">
    <location>
        <begin position="824"/>
        <end position="856"/>
    </location>
</feature>
<name>D6W846_TRICA</name>
<accession>D6W846</accession>
<dbReference type="Pfam" id="PF12075">
    <property type="entry name" value="KN_motif"/>
    <property type="match status" value="1"/>
</dbReference>
<dbReference type="InterPro" id="IPR036770">
    <property type="entry name" value="Ankyrin_rpt-contain_sf"/>
</dbReference>
<feature type="compositionally biased region" description="Polar residues" evidence="6">
    <location>
        <begin position="592"/>
        <end position="605"/>
    </location>
</feature>
<dbReference type="InParanoid" id="D6W846"/>
<dbReference type="HOGENOM" id="CLU_007412_0_0_1"/>
<dbReference type="EMBL" id="KQ971307">
    <property type="protein sequence ID" value="EFA11000.1"/>
    <property type="molecule type" value="Genomic_DNA"/>
</dbReference>
<dbReference type="FunFam" id="1.25.40.20:FF:000243">
    <property type="entry name" value="Uncharacterized protein, isoform D"/>
    <property type="match status" value="1"/>
</dbReference>
<keyword evidence="2 4" id="KW-0040">ANK repeat</keyword>
<evidence type="ECO:0000256" key="4">
    <source>
        <dbReference type="PROSITE-ProRule" id="PRU00023"/>
    </source>
</evidence>
<dbReference type="InterPro" id="IPR047184">
    <property type="entry name" value="KANK1-4"/>
</dbReference>
<dbReference type="PANTHER" id="PTHR24168">
    <property type="entry name" value="KN MOTIF AND ANKYRIN REPEAT DOMAIN-CONTAINING"/>
    <property type="match status" value="1"/>
</dbReference>
<reference evidence="7 8" key="1">
    <citation type="journal article" date="2008" name="Nature">
        <title>The genome of the model beetle and pest Tribolium castaneum.</title>
        <authorList>
            <consortium name="Tribolium Genome Sequencing Consortium"/>
            <person name="Richards S."/>
            <person name="Gibbs R.A."/>
            <person name="Weinstock G.M."/>
            <person name="Brown S.J."/>
            <person name="Denell R."/>
            <person name="Beeman R.W."/>
            <person name="Gibbs R."/>
            <person name="Beeman R.W."/>
            <person name="Brown S.J."/>
            <person name="Bucher G."/>
            <person name="Friedrich M."/>
            <person name="Grimmelikhuijzen C.J."/>
            <person name="Klingler M."/>
            <person name="Lorenzen M."/>
            <person name="Richards S."/>
            <person name="Roth S."/>
            <person name="Schroder R."/>
            <person name="Tautz D."/>
            <person name="Zdobnov E.M."/>
            <person name="Muzny D."/>
            <person name="Gibbs R.A."/>
            <person name="Weinstock G.M."/>
            <person name="Attaway T."/>
            <person name="Bell S."/>
            <person name="Buhay C.J."/>
            <person name="Chandrabose M.N."/>
            <person name="Chavez D."/>
            <person name="Clerk-Blankenburg K.P."/>
            <person name="Cree A."/>
            <person name="Dao M."/>
            <person name="Davis C."/>
            <person name="Chacko J."/>
            <person name="Dinh H."/>
            <person name="Dugan-Rocha S."/>
            <person name="Fowler G."/>
            <person name="Garner T.T."/>
            <person name="Garnes J."/>
            <person name="Gnirke A."/>
            <person name="Hawes A."/>
            <person name="Hernandez J."/>
            <person name="Hines S."/>
            <person name="Holder M."/>
            <person name="Hume J."/>
            <person name="Jhangiani S.N."/>
            <person name="Joshi V."/>
            <person name="Khan Z.M."/>
            <person name="Jackson L."/>
            <person name="Kovar C."/>
            <person name="Kowis A."/>
            <person name="Lee S."/>
            <person name="Lewis L.R."/>
            <person name="Margolis J."/>
            <person name="Morgan M."/>
            <person name="Nazareth L.V."/>
            <person name="Nguyen N."/>
            <person name="Okwuonu G."/>
            <person name="Parker D."/>
            <person name="Richards S."/>
            <person name="Ruiz S.J."/>
            <person name="Santibanez J."/>
            <person name="Savard J."/>
            <person name="Scherer S.E."/>
            <person name="Schneider B."/>
            <person name="Sodergren E."/>
            <person name="Tautz D."/>
            <person name="Vattahil S."/>
            <person name="Villasana D."/>
            <person name="White C.S."/>
            <person name="Wright R."/>
            <person name="Park Y."/>
            <person name="Beeman R.W."/>
            <person name="Lord J."/>
            <person name="Oppert B."/>
            <person name="Lorenzen M."/>
            <person name="Brown S."/>
            <person name="Wang L."/>
            <person name="Savard J."/>
            <person name="Tautz D."/>
            <person name="Richards S."/>
            <person name="Weinstock G."/>
            <person name="Gibbs R.A."/>
            <person name="Liu Y."/>
            <person name="Worley K."/>
            <person name="Weinstock G."/>
            <person name="Elsik C.G."/>
            <person name="Reese J.T."/>
            <person name="Elhaik E."/>
            <person name="Landan G."/>
            <person name="Graur D."/>
            <person name="Arensburger P."/>
            <person name="Atkinson P."/>
            <person name="Beeman R.W."/>
            <person name="Beidler J."/>
            <person name="Brown S.J."/>
            <person name="Demuth J.P."/>
            <person name="Drury D.W."/>
            <person name="Du Y.Z."/>
            <person name="Fujiwara H."/>
            <person name="Lorenzen M."/>
            <person name="Maselli V."/>
            <person name="Osanai M."/>
            <person name="Park Y."/>
            <person name="Robertson H.M."/>
            <person name="Tu Z."/>
            <person name="Wang J.J."/>
            <person name="Wang S."/>
            <person name="Richards S."/>
            <person name="Song H."/>
            <person name="Zhang L."/>
            <person name="Sodergren E."/>
            <person name="Werner D."/>
            <person name="Stanke M."/>
            <person name="Morgenstern B."/>
            <person name="Solovyev V."/>
            <person name="Kosarev P."/>
            <person name="Brown G."/>
            <person name="Chen H.C."/>
            <person name="Ermolaeva O."/>
            <person name="Hlavina W."/>
            <person name="Kapustin Y."/>
            <person name="Kiryutin B."/>
            <person name="Kitts P."/>
            <person name="Maglott D."/>
            <person name="Pruitt K."/>
            <person name="Sapojnikov V."/>
            <person name="Souvorov A."/>
            <person name="Mackey A.J."/>
            <person name="Waterhouse R.M."/>
            <person name="Wyder S."/>
            <person name="Zdobnov E.M."/>
            <person name="Zdobnov E.M."/>
            <person name="Wyder S."/>
            <person name="Kriventseva E.V."/>
            <person name="Kadowaki T."/>
            <person name="Bork P."/>
            <person name="Aranda M."/>
            <person name="Bao R."/>
            <person name="Beermann A."/>
            <person name="Berns N."/>
            <person name="Bolognesi R."/>
            <person name="Bonneton F."/>
            <person name="Bopp D."/>
            <person name="Brown S.J."/>
            <person name="Bucher G."/>
            <person name="Butts T."/>
            <person name="Chaumot A."/>
            <person name="Denell R.E."/>
            <person name="Ferrier D.E."/>
            <person name="Friedrich M."/>
            <person name="Gordon C.M."/>
            <person name="Jindra M."/>
            <person name="Klingler M."/>
            <person name="Lan Q."/>
            <person name="Lattorff H.M."/>
            <person name="Laudet V."/>
            <person name="von Levetsow C."/>
            <person name="Liu Z."/>
            <person name="Lutz R."/>
            <person name="Lynch J.A."/>
            <person name="da Fonseca R.N."/>
            <person name="Posnien N."/>
            <person name="Reuter R."/>
            <person name="Roth S."/>
            <person name="Savard J."/>
            <person name="Schinko J.B."/>
            <person name="Schmitt C."/>
            <person name="Schoppmeier M."/>
            <person name="Schroder R."/>
            <person name="Shippy T.D."/>
            <person name="Simonnet F."/>
            <person name="Marques-Souza H."/>
            <person name="Tautz D."/>
            <person name="Tomoyasu Y."/>
            <person name="Trauner J."/>
            <person name="Van der Zee M."/>
            <person name="Vervoort M."/>
            <person name="Wittkopp N."/>
            <person name="Wimmer E.A."/>
            <person name="Yang X."/>
            <person name="Jones A.K."/>
            <person name="Sattelle D.B."/>
            <person name="Ebert P.R."/>
            <person name="Nelson D."/>
            <person name="Scott J.G."/>
            <person name="Beeman R.W."/>
            <person name="Muthukrishnan S."/>
            <person name="Kramer K.J."/>
            <person name="Arakane Y."/>
            <person name="Beeman R.W."/>
            <person name="Zhu Q."/>
            <person name="Hogenkamp D."/>
            <person name="Dixit R."/>
            <person name="Oppert B."/>
            <person name="Jiang H."/>
            <person name="Zou Z."/>
            <person name="Marshall J."/>
            <person name="Elpidina E."/>
            <person name="Vinokurov K."/>
            <person name="Oppert C."/>
            <person name="Zou Z."/>
            <person name="Evans J."/>
            <person name="Lu Z."/>
            <person name="Zhao P."/>
            <person name="Sumathipala N."/>
            <person name="Altincicek B."/>
            <person name="Vilcinskas A."/>
            <person name="Williams M."/>
            <person name="Hultmark D."/>
            <person name="Hetru C."/>
            <person name="Jiang H."/>
            <person name="Grimmelikhuijzen C.J."/>
            <person name="Hauser F."/>
            <person name="Cazzamali G."/>
            <person name="Williamson M."/>
            <person name="Park Y."/>
            <person name="Li B."/>
            <person name="Tanaka Y."/>
            <person name="Predel R."/>
            <person name="Neupert S."/>
            <person name="Schachtner J."/>
            <person name="Verleyen P."/>
            <person name="Raible F."/>
            <person name="Bork P."/>
            <person name="Friedrich M."/>
            <person name="Walden K.K."/>
            <person name="Robertson H.M."/>
            <person name="Angeli S."/>
            <person name="Foret S."/>
            <person name="Bucher G."/>
            <person name="Schuetz S."/>
            <person name="Maleszka R."/>
            <person name="Wimmer E.A."/>
            <person name="Beeman R.W."/>
            <person name="Lorenzen M."/>
            <person name="Tomoyasu Y."/>
            <person name="Miller S.C."/>
            <person name="Grossmann D."/>
            <person name="Bucher G."/>
        </authorList>
    </citation>
    <scope>NUCLEOTIDE SEQUENCE [LARGE SCALE GENOMIC DNA]</scope>
    <source>
        <strain evidence="7 8">Georgia GA2</strain>
    </source>
</reference>
<dbReference type="Proteomes" id="UP000007266">
    <property type="component" value="Linkage group 1"/>
</dbReference>
<feature type="compositionally biased region" description="Low complexity" evidence="6">
    <location>
        <begin position="929"/>
        <end position="940"/>
    </location>
</feature>
<dbReference type="STRING" id="7070.D6W846"/>
<keyword evidence="8" id="KW-1185">Reference proteome</keyword>
<dbReference type="Pfam" id="PF12796">
    <property type="entry name" value="Ank_2"/>
    <property type="match status" value="1"/>
</dbReference>
<gene>
    <name evidence="7" type="primary">AUGUSTUS-3.0.2_04585</name>
    <name evidence="7" type="ORF">TcasGA2_TC004585</name>
</gene>
<evidence type="ECO:0000256" key="2">
    <source>
        <dbReference type="ARBA" id="ARBA00023043"/>
    </source>
</evidence>
<dbReference type="SUPFAM" id="SSF48403">
    <property type="entry name" value="Ankyrin repeat"/>
    <property type="match status" value="1"/>
</dbReference>
<dbReference type="OrthoDB" id="5406014at2759"/>
<keyword evidence="1" id="KW-0677">Repeat</keyword>
<keyword evidence="3 5" id="KW-0175">Coiled coil</keyword>
<feature type="region of interest" description="Disordered" evidence="6">
    <location>
        <begin position="921"/>
        <end position="955"/>
    </location>
</feature>
<dbReference type="Pfam" id="PF13637">
    <property type="entry name" value="Ank_4"/>
    <property type="match status" value="1"/>
</dbReference>
<proteinExistence type="predicted"/>
<dbReference type="PANTHER" id="PTHR24168:SF21">
    <property type="entry name" value="KANK, ISOFORM D"/>
    <property type="match status" value="1"/>
</dbReference>
<dbReference type="GO" id="GO:0005737">
    <property type="term" value="C:cytoplasm"/>
    <property type="evidence" value="ECO:0000318"/>
    <property type="project" value="GO_Central"/>
</dbReference>
<reference evidence="7 8" key="2">
    <citation type="journal article" date="2010" name="Nucleic Acids Res.">
        <title>BeetleBase in 2010: revisions to provide comprehensive genomic information for Tribolium castaneum.</title>
        <authorList>
            <person name="Kim H.S."/>
            <person name="Murphy T."/>
            <person name="Xia J."/>
            <person name="Caragea D."/>
            <person name="Park Y."/>
            <person name="Beeman R.W."/>
            <person name="Lorenzen M.D."/>
            <person name="Butcher S."/>
            <person name="Manak J.R."/>
            <person name="Brown S.J."/>
        </authorList>
    </citation>
    <scope>GENOME REANNOTATION</scope>
    <source>
        <strain evidence="7 8">Georgia GA2</strain>
    </source>
</reference>
<dbReference type="PROSITE" id="PS50088">
    <property type="entry name" value="ANK_REPEAT"/>
    <property type="match status" value="2"/>
</dbReference>
<dbReference type="GO" id="GO:0030837">
    <property type="term" value="P:negative regulation of actin filament polymerization"/>
    <property type="evidence" value="ECO:0000318"/>
    <property type="project" value="GO_Central"/>
</dbReference>
<dbReference type="eggNOG" id="KOG0514">
    <property type="taxonomic scope" value="Eukaryota"/>
</dbReference>
<evidence type="ECO:0000256" key="1">
    <source>
        <dbReference type="ARBA" id="ARBA00022737"/>
    </source>
</evidence>
<dbReference type="InterPro" id="IPR002110">
    <property type="entry name" value="Ankyrin_rpt"/>
</dbReference>
<dbReference type="OMA" id="QCGTEQV"/>
<protein>
    <submittedName>
        <fullName evidence="7">Uncharacterized protein</fullName>
    </submittedName>
</protein>
<dbReference type="PhylomeDB" id="D6W846"/>
<evidence type="ECO:0000313" key="7">
    <source>
        <dbReference type="EMBL" id="EFA11000.1"/>
    </source>
</evidence>
<dbReference type="FunCoup" id="D6W846">
    <property type="interactions" value="73"/>
</dbReference>
<dbReference type="AlphaFoldDB" id="D6W846"/>